<dbReference type="Pfam" id="PF05164">
    <property type="entry name" value="ZapA"/>
    <property type="match status" value="1"/>
</dbReference>
<dbReference type="Gene3D" id="6.10.250.790">
    <property type="match status" value="1"/>
</dbReference>
<evidence type="ECO:0000313" key="3">
    <source>
        <dbReference type="Proteomes" id="UP001300383"/>
    </source>
</evidence>
<name>A0AAP4B8Q7_9FIRM</name>
<keyword evidence="2" id="KW-0131">Cell cycle</keyword>
<sequence length="119" mass="13990">MNSRNYTDVIIAGKVYTLGGYESEEYLQKVAAYLNGKNSELRKMDGFLRQTPDYQNILLQLNVADDYFKAVGRLEELEEQAETQANEIYSLKHQLVTVQLKLEEMKRELEHWQKKEQEV</sequence>
<keyword evidence="3" id="KW-1185">Reference proteome</keyword>
<dbReference type="AlphaFoldDB" id="A0AAP4B8Q7"/>
<keyword evidence="1" id="KW-0175">Coiled coil</keyword>
<comment type="caution">
    <text evidence="2">The sequence shown here is derived from an EMBL/GenBank/DDBJ whole genome shotgun (WGS) entry which is preliminary data.</text>
</comment>
<evidence type="ECO:0000313" key="2">
    <source>
        <dbReference type="EMBL" id="MDI9241670.1"/>
    </source>
</evidence>
<feature type="coiled-coil region" evidence="1">
    <location>
        <begin position="67"/>
        <end position="115"/>
    </location>
</feature>
<keyword evidence="2" id="KW-0132">Cell division</keyword>
<dbReference type="InterPro" id="IPR007838">
    <property type="entry name" value="Cell_div_ZapA-like"/>
</dbReference>
<dbReference type="InterPro" id="IPR036192">
    <property type="entry name" value="Cell_div_ZapA-like_sf"/>
</dbReference>
<protein>
    <submittedName>
        <fullName evidence="2">Cell division protein ZapA</fullName>
    </submittedName>
</protein>
<evidence type="ECO:0000256" key="1">
    <source>
        <dbReference type="SAM" id="Coils"/>
    </source>
</evidence>
<reference evidence="2 3" key="1">
    <citation type="submission" date="2023-05" db="EMBL/GenBank/DDBJ databases">
        <title>[ruminococcus] sp. nov., isolated from a pig farm feces dump.</title>
        <authorList>
            <person name="Chang Y.-H."/>
        </authorList>
    </citation>
    <scope>NUCLEOTIDE SEQUENCE [LARGE SCALE GENOMIC DNA]</scope>
    <source>
        <strain evidence="2 3">YH-rum2234</strain>
    </source>
</reference>
<dbReference type="GO" id="GO:0051301">
    <property type="term" value="P:cell division"/>
    <property type="evidence" value="ECO:0007669"/>
    <property type="project" value="UniProtKB-KW"/>
</dbReference>
<dbReference type="EMBL" id="JASGBQ010000004">
    <property type="protein sequence ID" value="MDI9241670.1"/>
    <property type="molecule type" value="Genomic_DNA"/>
</dbReference>
<dbReference type="SUPFAM" id="SSF102829">
    <property type="entry name" value="Cell division protein ZapA-like"/>
    <property type="match status" value="1"/>
</dbReference>
<organism evidence="2 3">
    <name type="scientific">Fusibacillus kribbianus</name>
    <dbReference type="NCBI Taxonomy" id="3044208"/>
    <lineage>
        <taxon>Bacteria</taxon>
        <taxon>Bacillati</taxon>
        <taxon>Bacillota</taxon>
        <taxon>Clostridia</taxon>
        <taxon>Lachnospirales</taxon>
        <taxon>Lachnospiraceae</taxon>
        <taxon>Fusibacillus</taxon>
    </lineage>
</organism>
<dbReference type="Proteomes" id="UP001300383">
    <property type="component" value="Unassembled WGS sequence"/>
</dbReference>
<dbReference type="InterPro" id="IPR053712">
    <property type="entry name" value="Bac_CellDiv_Activator"/>
</dbReference>
<proteinExistence type="predicted"/>
<accession>A0AAP4B8Q7</accession>
<gene>
    <name evidence="2" type="ORF">QJ036_04145</name>
</gene>
<dbReference type="RefSeq" id="WP_283230181.1">
    <property type="nucleotide sequence ID" value="NZ_JASGBQ010000004.1"/>
</dbReference>